<proteinExistence type="predicted"/>
<evidence type="ECO:0000313" key="1">
    <source>
        <dbReference type="EMBL" id="GBN20410.1"/>
    </source>
</evidence>
<evidence type="ECO:0000313" key="2">
    <source>
        <dbReference type="Proteomes" id="UP000499080"/>
    </source>
</evidence>
<dbReference type="AlphaFoldDB" id="A0A4Y2M1W4"/>
<organism evidence="1 2">
    <name type="scientific">Araneus ventricosus</name>
    <name type="common">Orbweaver spider</name>
    <name type="synonym">Epeira ventricosa</name>
    <dbReference type="NCBI Taxonomy" id="182803"/>
    <lineage>
        <taxon>Eukaryota</taxon>
        <taxon>Metazoa</taxon>
        <taxon>Ecdysozoa</taxon>
        <taxon>Arthropoda</taxon>
        <taxon>Chelicerata</taxon>
        <taxon>Arachnida</taxon>
        <taxon>Araneae</taxon>
        <taxon>Araneomorphae</taxon>
        <taxon>Entelegynae</taxon>
        <taxon>Araneoidea</taxon>
        <taxon>Araneidae</taxon>
        <taxon>Araneus</taxon>
    </lineage>
</organism>
<keyword evidence="2" id="KW-1185">Reference proteome</keyword>
<gene>
    <name evidence="1" type="ORF">AVEN_177691_1</name>
</gene>
<accession>A0A4Y2M1W4</accession>
<sequence length="100" mass="11464">MHVQELVPADLPKAEAFALQLFARMEVENAWPWNILSSDEPHFHLHQYSKLKNMGKRESVPNATIASSFSKGDCVVRVYGSIYRWPFLFRGDFSFGSCNL</sequence>
<dbReference type="EMBL" id="BGPR01006612">
    <property type="protein sequence ID" value="GBN20410.1"/>
    <property type="molecule type" value="Genomic_DNA"/>
</dbReference>
<dbReference type="Proteomes" id="UP000499080">
    <property type="component" value="Unassembled WGS sequence"/>
</dbReference>
<protein>
    <submittedName>
        <fullName evidence="1">Uncharacterized protein</fullName>
    </submittedName>
</protein>
<name>A0A4Y2M1W4_ARAVE</name>
<reference evidence="1 2" key="1">
    <citation type="journal article" date="2019" name="Sci. Rep.">
        <title>Orb-weaving spider Araneus ventricosus genome elucidates the spidroin gene catalogue.</title>
        <authorList>
            <person name="Kono N."/>
            <person name="Nakamura H."/>
            <person name="Ohtoshi R."/>
            <person name="Moran D.A.P."/>
            <person name="Shinohara A."/>
            <person name="Yoshida Y."/>
            <person name="Fujiwara M."/>
            <person name="Mori M."/>
            <person name="Tomita M."/>
            <person name="Arakawa K."/>
        </authorList>
    </citation>
    <scope>NUCLEOTIDE SEQUENCE [LARGE SCALE GENOMIC DNA]</scope>
</reference>
<comment type="caution">
    <text evidence="1">The sequence shown here is derived from an EMBL/GenBank/DDBJ whole genome shotgun (WGS) entry which is preliminary data.</text>
</comment>